<protein>
    <submittedName>
        <fullName evidence="2">Uncharacterized protein</fullName>
    </submittedName>
</protein>
<dbReference type="Proteomes" id="UP000281547">
    <property type="component" value="Unassembled WGS sequence"/>
</dbReference>
<dbReference type="EMBL" id="RZNJ01000001">
    <property type="protein sequence ID" value="RUT35020.1"/>
    <property type="molecule type" value="Genomic_DNA"/>
</dbReference>
<reference evidence="2 3" key="1">
    <citation type="journal article" date="2016" name="Int. J. Syst. Evol. Microbiol.">
        <title>Arsenicitalea aurantiaca gen. nov., sp. nov., a new member of the family Hyphomicrobiaceae, isolated from high-arsenic sediment.</title>
        <authorList>
            <person name="Mu Y."/>
            <person name="Zhou L."/>
            <person name="Zeng X.C."/>
            <person name="Liu L."/>
            <person name="Pan Y."/>
            <person name="Chen X."/>
            <person name="Wang J."/>
            <person name="Li S."/>
            <person name="Li W.J."/>
            <person name="Wang Y."/>
        </authorList>
    </citation>
    <scope>NUCLEOTIDE SEQUENCE [LARGE SCALE GENOMIC DNA]</scope>
    <source>
        <strain evidence="2 3">42-50</strain>
    </source>
</reference>
<dbReference type="OrthoDB" id="7933542at2"/>
<dbReference type="RefSeq" id="WP_127187140.1">
    <property type="nucleotide sequence ID" value="NZ_RZNJ01000001.1"/>
</dbReference>
<gene>
    <name evidence="2" type="ORF">EMQ25_03440</name>
</gene>
<feature type="region of interest" description="Disordered" evidence="1">
    <location>
        <begin position="50"/>
        <end position="74"/>
    </location>
</feature>
<evidence type="ECO:0000313" key="3">
    <source>
        <dbReference type="Proteomes" id="UP000281547"/>
    </source>
</evidence>
<evidence type="ECO:0000256" key="1">
    <source>
        <dbReference type="SAM" id="MobiDB-lite"/>
    </source>
</evidence>
<organism evidence="2 3">
    <name type="scientific">Arsenicitalea aurantiaca</name>
    <dbReference type="NCBI Taxonomy" id="1783274"/>
    <lineage>
        <taxon>Bacteria</taxon>
        <taxon>Pseudomonadati</taxon>
        <taxon>Pseudomonadota</taxon>
        <taxon>Alphaproteobacteria</taxon>
        <taxon>Hyphomicrobiales</taxon>
        <taxon>Devosiaceae</taxon>
        <taxon>Arsenicitalea</taxon>
    </lineage>
</organism>
<comment type="caution">
    <text evidence="2">The sequence shown here is derived from an EMBL/GenBank/DDBJ whole genome shotgun (WGS) entry which is preliminary data.</text>
</comment>
<keyword evidence="3" id="KW-1185">Reference proteome</keyword>
<name>A0A433XLR0_9HYPH</name>
<proteinExistence type="predicted"/>
<sequence>MARKPTPRTESVLFDVIYEDGSQRSNRRVSADLLGGLDGDEPARAEIEAQDRAISEKSGLPPLAIKSIRRSGGK</sequence>
<accession>A0A433XLR0</accession>
<evidence type="ECO:0000313" key="2">
    <source>
        <dbReference type="EMBL" id="RUT35020.1"/>
    </source>
</evidence>
<dbReference type="AlphaFoldDB" id="A0A433XLR0"/>